<dbReference type="Pfam" id="PF04862">
    <property type="entry name" value="DUF642"/>
    <property type="match status" value="1"/>
</dbReference>
<protein>
    <recommendedName>
        <fullName evidence="7">DUF642 domain-containing protein</fullName>
    </recommendedName>
</protein>
<proteinExistence type="predicted"/>
<feature type="domain" description="DUF642" evidence="7">
    <location>
        <begin position="31"/>
        <end position="199"/>
    </location>
</feature>
<dbReference type="AlphaFoldDB" id="A0A426ZIZ4"/>
<keyword evidence="4 6" id="KW-0732">Signal</keyword>
<evidence type="ECO:0000313" key="8">
    <source>
        <dbReference type="EMBL" id="RRT63983.1"/>
    </source>
</evidence>
<dbReference type="InterPro" id="IPR052437">
    <property type="entry name" value="Pectin_Meth_Modulator"/>
</dbReference>
<comment type="subcellular location">
    <subcellularLocation>
        <location evidence="1">Cell envelope</location>
    </subcellularLocation>
    <subcellularLocation>
        <location evidence="2">Secreted</location>
    </subcellularLocation>
</comment>
<dbReference type="InterPro" id="IPR006946">
    <property type="entry name" value="DGR2-like_dom"/>
</dbReference>
<dbReference type="Proteomes" id="UP000287651">
    <property type="component" value="Unassembled WGS sequence"/>
</dbReference>
<evidence type="ECO:0000256" key="2">
    <source>
        <dbReference type="ARBA" id="ARBA00004613"/>
    </source>
</evidence>
<evidence type="ECO:0000256" key="1">
    <source>
        <dbReference type="ARBA" id="ARBA00004196"/>
    </source>
</evidence>
<reference evidence="8 9" key="1">
    <citation type="journal article" date="2014" name="Agronomy (Basel)">
        <title>A Draft Genome Sequence for Ensete ventricosum, the Drought-Tolerant Tree Against Hunger.</title>
        <authorList>
            <person name="Harrison J."/>
            <person name="Moore K.A."/>
            <person name="Paszkiewicz K."/>
            <person name="Jones T."/>
            <person name="Grant M."/>
            <person name="Ambacheew D."/>
            <person name="Muzemil S."/>
            <person name="Studholme D.J."/>
        </authorList>
    </citation>
    <scope>NUCLEOTIDE SEQUENCE [LARGE SCALE GENOMIC DNA]</scope>
</reference>
<evidence type="ECO:0000256" key="4">
    <source>
        <dbReference type="ARBA" id="ARBA00022729"/>
    </source>
</evidence>
<comment type="caution">
    <text evidence="8">The sequence shown here is derived from an EMBL/GenBank/DDBJ whole genome shotgun (WGS) entry which is preliminary data.</text>
</comment>
<gene>
    <name evidence="8" type="ORF">B296_00042244</name>
</gene>
<sequence>MRLLEEIFLILLAAAAASAGAAAIFIPKTALLQNGNFESPPSNIKPNSSTHLLPLAKNNTIPGWSFNGTVYYVTAGPNISLPDNGHAIQLGLNGVIRQTIRLTSIYSQYILTFSITSSVNGSCKAPAAALNVSFVDRWFYKSSVFLVEGKYGSKSWESHACSLGRNAGEGYPVVLELRSQPVEADHNVTCGPVVDTAILKRFDPLGGYGM</sequence>
<dbReference type="GO" id="GO:0005576">
    <property type="term" value="C:extracellular region"/>
    <property type="evidence" value="ECO:0007669"/>
    <property type="project" value="UniProtKB-SubCell"/>
</dbReference>
<name>A0A426ZIZ4_ENSVE</name>
<accession>A0A426ZIZ4</accession>
<evidence type="ECO:0000256" key="6">
    <source>
        <dbReference type="SAM" id="SignalP"/>
    </source>
</evidence>
<feature type="chain" id="PRO_5019413378" description="DUF642 domain-containing protein" evidence="6">
    <location>
        <begin position="24"/>
        <end position="210"/>
    </location>
</feature>
<keyword evidence="5" id="KW-0325">Glycoprotein</keyword>
<evidence type="ECO:0000256" key="3">
    <source>
        <dbReference type="ARBA" id="ARBA00022525"/>
    </source>
</evidence>
<dbReference type="EMBL" id="AMZH03006373">
    <property type="protein sequence ID" value="RRT63983.1"/>
    <property type="molecule type" value="Genomic_DNA"/>
</dbReference>
<feature type="signal peptide" evidence="6">
    <location>
        <begin position="1"/>
        <end position="23"/>
    </location>
</feature>
<keyword evidence="3" id="KW-0964">Secreted</keyword>
<evidence type="ECO:0000259" key="7">
    <source>
        <dbReference type="Pfam" id="PF04862"/>
    </source>
</evidence>
<dbReference type="PANTHER" id="PTHR31265">
    <property type="entry name" value="OS02G0527500 PROTEIN-RELATED"/>
    <property type="match status" value="1"/>
</dbReference>
<organism evidence="8 9">
    <name type="scientific">Ensete ventricosum</name>
    <name type="common">Abyssinian banana</name>
    <name type="synonym">Musa ensete</name>
    <dbReference type="NCBI Taxonomy" id="4639"/>
    <lineage>
        <taxon>Eukaryota</taxon>
        <taxon>Viridiplantae</taxon>
        <taxon>Streptophyta</taxon>
        <taxon>Embryophyta</taxon>
        <taxon>Tracheophyta</taxon>
        <taxon>Spermatophyta</taxon>
        <taxon>Magnoliopsida</taxon>
        <taxon>Liliopsida</taxon>
        <taxon>Zingiberales</taxon>
        <taxon>Musaceae</taxon>
        <taxon>Ensete</taxon>
    </lineage>
</organism>
<evidence type="ECO:0000313" key="9">
    <source>
        <dbReference type="Proteomes" id="UP000287651"/>
    </source>
</evidence>
<dbReference type="PANTHER" id="PTHR31265:SF28">
    <property type="entry name" value="EMB|CAB87702.1"/>
    <property type="match status" value="1"/>
</dbReference>
<evidence type="ECO:0000256" key="5">
    <source>
        <dbReference type="ARBA" id="ARBA00023180"/>
    </source>
</evidence>